<feature type="domain" description="HD/PDEase" evidence="2">
    <location>
        <begin position="163"/>
        <end position="296"/>
    </location>
</feature>
<gene>
    <name evidence="3" type="ORF">HY768_09520</name>
</gene>
<dbReference type="PANTHER" id="PTHR37294">
    <property type="entry name" value="3'-5' EXORIBONUCLEASE YHAM"/>
    <property type="match status" value="1"/>
</dbReference>
<evidence type="ECO:0000313" key="3">
    <source>
        <dbReference type="EMBL" id="MBI4727435.1"/>
    </source>
</evidence>
<dbReference type="InterPro" id="IPR003607">
    <property type="entry name" value="HD/PDEase_dom"/>
</dbReference>
<dbReference type="SMART" id="SM00471">
    <property type="entry name" value="HDc"/>
    <property type="match status" value="1"/>
</dbReference>
<dbReference type="GO" id="GO:0003676">
    <property type="term" value="F:nucleic acid binding"/>
    <property type="evidence" value="ECO:0007669"/>
    <property type="project" value="InterPro"/>
</dbReference>
<dbReference type="InterPro" id="IPR004365">
    <property type="entry name" value="NA-bd_OB_tRNA"/>
</dbReference>
<dbReference type="AlphaFoldDB" id="A0A933IA71"/>
<dbReference type="PANTHER" id="PTHR37294:SF1">
    <property type="entry name" value="3'-5' EXORIBONUCLEASE YHAM"/>
    <property type="match status" value="1"/>
</dbReference>
<comment type="caution">
    <text evidence="3">The sequence shown here is derived from an EMBL/GenBank/DDBJ whole genome shotgun (WGS) entry which is preliminary data.</text>
</comment>
<dbReference type="InterPro" id="IPR012340">
    <property type="entry name" value="NA-bd_OB-fold"/>
</dbReference>
<dbReference type="GO" id="GO:0016787">
    <property type="term" value="F:hydrolase activity"/>
    <property type="evidence" value="ECO:0007669"/>
    <property type="project" value="UniProtKB-KW"/>
</dbReference>
<dbReference type="CDD" id="cd04492">
    <property type="entry name" value="YhaM_OBF_like"/>
    <property type="match status" value="1"/>
</dbReference>
<organism evidence="3 4">
    <name type="scientific">candidate division TA06 bacterium</name>
    <dbReference type="NCBI Taxonomy" id="2250710"/>
    <lineage>
        <taxon>Bacteria</taxon>
        <taxon>Bacteria division TA06</taxon>
    </lineage>
</organism>
<name>A0A933IA71_UNCT6</name>
<dbReference type="Proteomes" id="UP000736328">
    <property type="component" value="Unassembled WGS sequence"/>
</dbReference>
<protein>
    <submittedName>
        <fullName evidence="3">HD domain-containing protein</fullName>
    </submittedName>
</protein>
<evidence type="ECO:0000313" key="4">
    <source>
        <dbReference type="Proteomes" id="UP000736328"/>
    </source>
</evidence>
<keyword evidence="1" id="KW-0378">Hydrolase</keyword>
<evidence type="ECO:0000259" key="2">
    <source>
        <dbReference type="SMART" id="SM00471"/>
    </source>
</evidence>
<dbReference type="InterPro" id="IPR006675">
    <property type="entry name" value="HDIG_dom"/>
</dbReference>
<dbReference type="EMBL" id="JACQXR010000127">
    <property type="protein sequence ID" value="MBI4727435.1"/>
    <property type="molecule type" value="Genomic_DNA"/>
</dbReference>
<dbReference type="GO" id="GO:0031125">
    <property type="term" value="P:rRNA 3'-end processing"/>
    <property type="evidence" value="ECO:0007669"/>
    <property type="project" value="TreeGrafter"/>
</dbReference>
<reference evidence="3" key="1">
    <citation type="submission" date="2020-07" db="EMBL/GenBank/DDBJ databases">
        <title>Huge and variable diversity of episymbiotic CPR bacteria and DPANN archaea in groundwater ecosystems.</title>
        <authorList>
            <person name="He C.Y."/>
            <person name="Keren R."/>
            <person name="Whittaker M."/>
            <person name="Farag I.F."/>
            <person name="Doudna J."/>
            <person name="Cate J.H.D."/>
            <person name="Banfield J.F."/>
        </authorList>
    </citation>
    <scope>NUCLEOTIDE SEQUENCE</scope>
    <source>
        <strain evidence="3">NC_groundwater_1520_Pr4_B-0.1um_53_5</strain>
    </source>
</reference>
<dbReference type="Gene3D" id="2.40.50.140">
    <property type="entry name" value="Nucleic acid-binding proteins"/>
    <property type="match status" value="1"/>
</dbReference>
<dbReference type="NCBIfam" id="TIGR00277">
    <property type="entry name" value="HDIG"/>
    <property type="match status" value="1"/>
</dbReference>
<accession>A0A933IA71</accession>
<dbReference type="Pfam" id="PF01336">
    <property type="entry name" value="tRNA_anti-codon"/>
    <property type="match status" value="1"/>
</dbReference>
<dbReference type="Pfam" id="PF01966">
    <property type="entry name" value="HD"/>
    <property type="match status" value="1"/>
</dbReference>
<dbReference type="InterPro" id="IPR006674">
    <property type="entry name" value="HD_domain"/>
</dbReference>
<dbReference type="SUPFAM" id="SSF109604">
    <property type="entry name" value="HD-domain/PDEase-like"/>
    <property type="match status" value="1"/>
</dbReference>
<dbReference type="SUPFAM" id="SSF50249">
    <property type="entry name" value="Nucleic acid-binding proteins"/>
    <property type="match status" value="1"/>
</dbReference>
<dbReference type="CDD" id="cd00077">
    <property type="entry name" value="HDc"/>
    <property type="match status" value="1"/>
</dbReference>
<proteinExistence type="predicted"/>
<dbReference type="Gene3D" id="1.10.3210.10">
    <property type="entry name" value="Hypothetical protein af1432"/>
    <property type="match status" value="1"/>
</dbReference>
<sequence length="336" mass="38163">MERVCIKDIRSDSFIGKEVIDFYALRKIELKTKESDGKAYLNLELGDATGRIDAVLWNEAEKAYKEVVQGDVVQVKGLAGKYKDNPQLRVDNIRRAGAEEYRLEYFMAGSERSRAELESGIRAEMAPVKNPALAKLLKCFFDDPIFLEKFLAAPAAKLWHHTHLGGLAEHTLGVCRLAKAALNNYQLLDADLLLTGCLLHDMGKMREFAVTTYIDYSDEGRLLGHVVLGDQMLMERIPKVKDFPKELEKRLRHMILAHHGEKEKGSPVVPSTLEALVVHHCDYMDSHAAAFTRIIKQEGLQNKRWSDYVNLIDRYIYLARTEAQSGGERESELKLF</sequence>
<dbReference type="InterPro" id="IPR050798">
    <property type="entry name" value="YhaM_exoribonuc/phosphodiest"/>
</dbReference>
<evidence type="ECO:0000256" key="1">
    <source>
        <dbReference type="ARBA" id="ARBA00022801"/>
    </source>
</evidence>